<evidence type="ECO:0000313" key="3">
    <source>
        <dbReference type="EMBL" id="RFT45880.1"/>
    </source>
</evidence>
<feature type="transmembrane region" description="Helical" evidence="2">
    <location>
        <begin position="120"/>
        <end position="141"/>
    </location>
</feature>
<sequence length="268" mass="29802">MSIVQAVQAVLIAIVLVGWIAYLVPMVVNRRRSQEVSDDRHEDFPDTMNVVSRGFCTVTPDKTEDGPEVELSTPYTRSYARRDLRRSWAVAAKRRMATMLALLSLTVLFMVLAIADVTPWWLVAVFGLLLVGFFALARWSVVEMTKRFDRRYALIDRGWDEDTIVLEVKTEPFRTDDEPTSWTIDLDRPVTAPEGSLWDDVVVTAPTYVSTPLSARTVRTIDLSAPGPVPGQVDTPVVAEKPVEASDDEQSVSEVHEGPSGIVRIASA</sequence>
<feature type="transmembrane region" description="Helical" evidence="2">
    <location>
        <begin position="96"/>
        <end position="114"/>
    </location>
</feature>
<proteinExistence type="predicted"/>
<evidence type="ECO:0000313" key="4">
    <source>
        <dbReference type="Proteomes" id="UP000259211"/>
    </source>
</evidence>
<keyword evidence="2" id="KW-1133">Transmembrane helix</keyword>
<dbReference type="Proteomes" id="UP000259211">
    <property type="component" value="Unassembled WGS sequence"/>
</dbReference>
<evidence type="ECO:0000256" key="2">
    <source>
        <dbReference type="SAM" id="Phobius"/>
    </source>
</evidence>
<dbReference type="AlphaFoldDB" id="A0A3E2DKL7"/>
<gene>
    <name evidence="3" type="ORF">CHT91_03440</name>
</gene>
<feature type="region of interest" description="Disordered" evidence="1">
    <location>
        <begin position="243"/>
        <end position="268"/>
    </location>
</feature>
<accession>A0A3E2DKL7</accession>
<reference evidence="3 4" key="1">
    <citation type="submission" date="2017-07" db="EMBL/GenBank/DDBJ databases">
        <authorList>
            <person name="Sun Z.S."/>
            <person name="Albrecht U."/>
            <person name="Echele G."/>
            <person name="Lee C.C."/>
        </authorList>
    </citation>
    <scope>NUCLEOTIDE SEQUENCE [LARGE SCALE GENOMIC DNA]</scope>
    <source>
        <strain evidence="3 4">P16-029</strain>
    </source>
</reference>
<keyword evidence="2" id="KW-0472">Membrane</keyword>
<dbReference type="EMBL" id="NOWI01000003">
    <property type="protein sequence ID" value="RFT45880.1"/>
    <property type="molecule type" value="Genomic_DNA"/>
</dbReference>
<name>A0A3E2DKL7_9ACTN</name>
<organism evidence="3 4">
    <name type="scientific">Cutibacterium avidum</name>
    <dbReference type="NCBI Taxonomy" id="33010"/>
    <lineage>
        <taxon>Bacteria</taxon>
        <taxon>Bacillati</taxon>
        <taxon>Actinomycetota</taxon>
        <taxon>Actinomycetes</taxon>
        <taxon>Propionibacteriales</taxon>
        <taxon>Propionibacteriaceae</taxon>
        <taxon>Cutibacterium</taxon>
    </lineage>
</organism>
<comment type="caution">
    <text evidence="3">The sequence shown here is derived from an EMBL/GenBank/DDBJ whole genome shotgun (WGS) entry which is preliminary data.</text>
</comment>
<protein>
    <submittedName>
        <fullName evidence="3">Uncharacterized protein</fullName>
    </submittedName>
</protein>
<keyword evidence="2" id="KW-0812">Transmembrane</keyword>
<evidence type="ECO:0000256" key="1">
    <source>
        <dbReference type="SAM" id="MobiDB-lite"/>
    </source>
</evidence>
<feature type="transmembrane region" description="Helical" evidence="2">
    <location>
        <begin position="6"/>
        <end position="24"/>
    </location>
</feature>